<keyword evidence="7" id="KW-0560">Oxidoreductase</keyword>
<dbReference type="PANTHER" id="PTHR43981">
    <property type="entry name" value="ENOYL-[ACYL-CARRIER-PROTEIN] REDUCTASE, MITOCHONDRIAL"/>
    <property type="match status" value="1"/>
</dbReference>
<name>A0A167X5L2_9HYPO</name>
<dbReference type="InterPro" id="IPR036291">
    <property type="entry name" value="NAD(P)-bd_dom_sf"/>
</dbReference>
<dbReference type="Pfam" id="PF08240">
    <property type="entry name" value="ADH_N"/>
    <property type="match status" value="1"/>
</dbReference>
<evidence type="ECO:0000256" key="11">
    <source>
        <dbReference type="ARBA" id="ARBA00038963"/>
    </source>
</evidence>
<sequence>MASSQRLSWPSLAPQLLLHSTKAPSRLTNLPRTVVRHKSGPYGYTQAKALIYSQNGEPSDVLKLHTHSISPSLPSSSILVRTLAAPINPADINTIQGTYGSKQAMTSLIGTSAPSAVPGNEGVFEVVSSGDSTSSQFKKGDWVIPSAQQIGTWRTHAVFDADHLLKVEKKDLTPTQVATVSVNPCTAYRILREYGPAVASKAGQPMRPLELGGGEWFIQNGANSGVGRAAIQFGKLWGLRSINIVRDRDSSQETDMLQKELRDLGADVVVSESRFLSRDWKDQLAEITRGGREQIGLGLNCVGGKSATALARSLGEGAALVSYGGMSKQPVALPVGLLIFKDIRFVGFWLSKWNQRDVTGRKHMIDDILNLVRLGHIKDVPVDEIRWDWDTEEASLREAVQGTLQGFRKGKGVFVFGDT</sequence>
<organism evidence="14 15">
    <name type="scientific">Moelleriella libera RCEF 2490</name>
    <dbReference type="NCBI Taxonomy" id="1081109"/>
    <lineage>
        <taxon>Eukaryota</taxon>
        <taxon>Fungi</taxon>
        <taxon>Dikarya</taxon>
        <taxon>Ascomycota</taxon>
        <taxon>Pezizomycotina</taxon>
        <taxon>Sordariomycetes</taxon>
        <taxon>Hypocreomycetidae</taxon>
        <taxon>Hypocreales</taxon>
        <taxon>Clavicipitaceae</taxon>
        <taxon>Moelleriella</taxon>
    </lineage>
</organism>
<evidence type="ECO:0000259" key="13">
    <source>
        <dbReference type="SMART" id="SM00829"/>
    </source>
</evidence>
<dbReference type="InterPro" id="IPR013154">
    <property type="entry name" value="ADH-like_N"/>
</dbReference>
<dbReference type="EMBL" id="AZGY01000024">
    <property type="protein sequence ID" value="KZZ89657.1"/>
    <property type="molecule type" value="Genomic_DNA"/>
</dbReference>
<keyword evidence="5" id="KW-0521">NADP</keyword>
<evidence type="ECO:0000256" key="3">
    <source>
        <dbReference type="ARBA" id="ARBA00022516"/>
    </source>
</evidence>
<dbReference type="GO" id="GO:0006633">
    <property type="term" value="P:fatty acid biosynthetic process"/>
    <property type="evidence" value="ECO:0007669"/>
    <property type="project" value="UniProtKB-KW"/>
</dbReference>
<evidence type="ECO:0000256" key="8">
    <source>
        <dbReference type="ARBA" id="ARBA00023098"/>
    </source>
</evidence>
<dbReference type="FunFam" id="3.40.50.720:FF:000112">
    <property type="entry name" value="Enoyl-[acyl-carrier-protein] reductase 1, mitochondrial"/>
    <property type="match status" value="1"/>
</dbReference>
<evidence type="ECO:0000256" key="7">
    <source>
        <dbReference type="ARBA" id="ARBA00023002"/>
    </source>
</evidence>
<evidence type="ECO:0000256" key="1">
    <source>
        <dbReference type="ARBA" id="ARBA00004173"/>
    </source>
</evidence>
<keyword evidence="9" id="KW-0496">Mitochondrion</keyword>
<dbReference type="Proteomes" id="UP000078544">
    <property type="component" value="Unassembled WGS sequence"/>
</dbReference>
<keyword evidence="6" id="KW-0809">Transit peptide</keyword>
<evidence type="ECO:0000313" key="15">
    <source>
        <dbReference type="Proteomes" id="UP000078544"/>
    </source>
</evidence>
<dbReference type="PANTHER" id="PTHR43981:SF2">
    <property type="entry name" value="ENOYL-[ACYL-CARRIER-PROTEIN] REDUCTASE, MITOCHONDRIAL"/>
    <property type="match status" value="1"/>
</dbReference>
<keyword evidence="10" id="KW-0275">Fatty acid biosynthesis</keyword>
<dbReference type="InterPro" id="IPR020843">
    <property type="entry name" value="ER"/>
</dbReference>
<evidence type="ECO:0000256" key="12">
    <source>
        <dbReference type="ARBA" id="ARBA00048843"/>
    </source>
</evidence>
<protein>
    <recommendedName>
        <fullName evidence="11">enoyl-[acyl-carrier-protein] reductase</fullName>
        <ecNumber evidence="11">1.3.1.104</ecNumber>
    </recommendedName>
</protein>
<dbReference type="GO" id="GO:0009060">
    <property type="term" value="P:aerobic respiration"/>
    <property type="evidence" value="ECO:0007669"/>
    <property type="project" value="EnsemblFungi"/>
</dbReference>
<keyword evidence="3" id="KW-0444">Lipid biosynthesis</keyword>
<comment type="subcellular location">
    <subcellularLocation>
        <location evidence="1">Mitochondrion</location>
    </subcellularLocation>
</comment>
<evidence type="ECO:0000256" key="9">
    <source>
        <dbReference type="ARBA" id="ARBA00023128"/>
    </source>
</evidence>
<evidence type="ECO:0000256" key="4">
    <source>
        <dbReference type="ARBA" id="ARBA00022832"/>
    </source>
</evidence>
<evidence type="ECO:0000313" key="14">
    <source>
        <dbReference type="EMBL" id="KZZ89657.1"/>
    </source>
</evidence>
<evidence type="ECO:0000256" key="5">
    <source>
        <dbReference type="ARBA" id="ARBA00022857"/>
    </source>
</evidence>
<keyword evidence="15" id="KW-1185">Reference proteome</keyword>
<dbReference type="Gene3D" id="3.40.50.720">
    <property type="entry name" value="NAD(P)-binding Rossmann-like Domain"/>
    <property type="match status" value="1"/>
</dbReference>
<dbReference type="OrthoDB" id="7482721at2759"/>
<evidence type="ECO:0000256" key="6">
    <source>
        <dbReference type="ARBA" id="ARBA00022946"/>
    </source>
</evidence>
<dbReference type="STRING" id="1081109.A0A167X5L2"/>
<proteinExistence type="inferred from homology"/>
<evidence type="ECO:0000256" key="2">
    <source>
        <dbReference type="ARBA" id="ARBA00010371"/>
    </source>
</evidence>
<keyword evidence="4" id="KW-0276">Fatty acid metabolism</keyword>
<comment type="catalytic activity">
    <reaction evidence="12">
        <text>a 2,3-saturated acyl-[ACP] + NADP(+) = a (2E)-enoyl-[ACP] + NADPH + H(+)</text>
        <dbReference type="Rhea" id="RHEA:22564"/>
        <dbReference type="Rhea" id="RHEA-COMP:9925"/>
        <dbReference type="Rhea" id="RHEA-COMP:9926"/>
        <dbReference type="ChEBI" id="CHEBI:15378"/>
        <dbReference type="ChEBI" id="CHEBI:57783"/>
        <dbReference type="ChEBI" id="CHEBI:58349"/>
        <dbReference type="ChEBI" id="CHEBI:78784"/>
        <dbReference type="ChEBI" id="CHEBI:78785"/>
        <dbReference type="EC" id="1.3.1.104"/>
    </reaction>
</comment>
<dbReference type="SUPFAM" id="SSF51735">
    <property type="entry name" value="NAD(P)-binding Rossmann-fold domains"/>
    <property type="match status" value="1"/>
</dbReference>
<reference evidence="14 15" key="1">
    <citation type="journal article" date="2016" name="Genome Biol. Evol.">
        <title>Divergent and convergent evolution of fungal pathogenicity.</title>
        <authorList>
            <person name="Shang Y."/>
            <person name="Xiao G."/>
            <person name="Zheng P."/>
            <person name="Cen K."/>
            <person name="Zhan S."/>
            <person name="Wang C."/>
        </authorList>
    </citation>
    <scope>NUCLEOTIDE SEQUENCE [LARGE SCALE GENOMIC DNA]</scope>
    <source>
        <strain evidence="14 15">RCEF 2490</strain>
    </source>
</reference>
<dbReference type="CDD" id="cd08290">
    <property type="entry name" value="ETR"/>
    <property type="match status" value="1"/>
</dbReference>
<dbReference type="InterPro" id="IPR013149">
    <property type="entry name" value="ADH-like_C"/>
</dbReference>
<comment type="similarity">
    <text evidence="2">Belongs to the zinc-containing alcohol dehydrogenase family. Quinone oxidoreductase subfamily.</text>
</comment>
<dbReference type="EC" id="1.3.1.104" evidence="11"/>
<accession>A0A167X5L2</accession>
<keyword evidence="8" id="KW-0443">Lipid metabolism</keyword>
<dbReference type="AlphaFoldDB" id="A0A167X5L2"/>
<gene>
    <name evidence="14" type="ORF">AAL_07550</name>
</gene>
<comment type="caution">
    <text evidence="14">The sequence shown here is derived from an EMBL/GenBank/DDBJ whole genome shotgun (WGS) entry which is preliminary data.</text>
</comment>
<dbReference type="Gene3D" id="3.90.180.10">
    <property type="entry name" value="Medium-chain alcohol dehydrogenases, catalytic domain"/>
    <property type="match status" value="1"/>
</dbReference>
<dbReference type="GO" id="GO:0141148">
    <property type="term" value="F:enoyl-[acyl-carrier-protein] reductase (NADPH) activity"/>
    <property type="evidence" value="ECO:0007669"/>
    <property type="project" value="UniProtKB-EC"/>
</dbReference>
<evidence type="ECO:0000256" key="10">
    <source>
        <dbReference type="ARBA" id="ARBA00023160"/>
    </source>
</evidence>
<dbReference type="GO" id="GO:0005739">
    <property type="term" value="C:mitochondrion"/>
    <property type="evidence" value="ECO:0007669"/>
    <property type="project" value="UniProtKB-SubCell"/>
</dbReference>
<dbReference type="InterPro" id="IPR051034">
    <property type="entry name" value="Mito_Enoyl-ACP_Reductase"/>
</dbReference>
<dbReference type="InterPro" id="IPR011032">
    <property type="entry name" value="GroES-like_sf"/>
</dbReference>
<feature type="domain" description="Enoyl reductase (ER)" evidence="13">
    <location>
        <begin position="59"/>
        <end position="414"/>
    </location>
</feature>
<dbReference type="SUPFAM" id="SSF50129">
    <property type="entry name" value="GroES-like"/>
    <property type="match status" value="1"/>
</dbReference>
<dbReference type="SMART" id="SM00829">
    <property type="entry name" value="PKS_ER"/>
    <property type="match status" value="1"/>
</dbReference>
<dbReference type="Pfam" id="PF00107">
    <property type="entry name" value="ADH_zinc_N"/>
    <property type="match status" value="1"/>
</dbReference>